<evidence type="ECO:0000256" key="7">
    <source>
        <dbReference type="ARBA" id="ARBA00022533"/>
    </source>
</evidence>
<evidence type="ECO:0000256" key="15">
    <source>
        <dbReference type="ARBA" id="ARBA00023015"/>
    </source>
</evidence>
<evidence type="ECO:0000256" key="22">
    <source>
        <dbReference type="ARBA" id="ARBA00033987"/>
    </source>
</evidence>
<keyword evidence="6" id="KW-1017">Isopeptide bond</keyword>
<dbReference type="PANTHER" id="PTHR10459:SF112">
    <property type="entry name" value="POLY [ADP-RIBOSE] POLYMERASE 1"/>
    <property type="match status" value="1"/>
</dbReference>
<dbReference type="GO" id="GO:0070212">
    <property type="term" value="P:protein poly-ADP-ribosylation"/>
    <property type="evidence" value="ECO:0007669"/>
    <property type="project" value="TreeGrafter"/>
</dbReference>
<evidence type="ECO:0000256" key="13">
    <source>
        <dbReference type="ARBA" id="ARBA00022765"/>
    </source>
</evidence>
<dbReference type="PROSITE" id="PS51059">
    <property type="entry name" value="PARP_CATALYTIC"/>
    <property type="match status" value="1"/>
</dbReference>
<dbReference type="InterPro" id="IPR050800">
    <property type="entry name" value="ARTD/PARP"/>
</dbReference>
<evidence type="ECO:0000256" key="4">
    <source>
        <dbReference type="ARBA" id="ARBA00022454"/>
    </source>
</evidence>
<dbReference type="GO" id="GO:0016779">
    <property type="term" value="F:nucleotidyltransferase activity"/>
    <property type="evidence" value="ECO:0007669"/>
    <property type="project" value="UniProtKB-KW"/>
</dbReference>
<keyword evidence="17" id="KW-0238">DNA-binding</keyword>
<dbReference type="Gene3D" id="3.90.228.10">
    <property type="match status" value="2"/>
</dbReference>
<evidence type="ECO:0000313" key="30">
    <source>
        <dbReference type="WBParaSite" id="L893_g6527.t1"/>
    </source>
</evidence>
<proteinExistence type="predicted"/>
<evidence type="ECO:0000256" key="19">
    <source>
        <dbReference type="ARBA" id="ARBA00023242"/>
    </source>
</evidence>
<comment type="catalytic activity">
    <reaction evidence="23">
        <text>L-histidyl-[protein] + NAD(+) = N(tele)-(ADP-D-ribosyl)-L-histidyl-[protein] + nicotinamide + H(+)</text>
        <dbReference type="Rhea" id="RHEA:72071"/>
        <dbReference type="Rhea" id="RHEA-COMP:9745"/>
        <dbReference type="Rhea" id="RHEA-COMP:18085"/>
        <dbReference type="ChEBI" id="CHEBI:15378"/>
        <dbReference type="ChEBI" id="CHEBI:17154"/>
        <dbReference type="ChEBI" id="CHEBI:29979"/>
        <dbReference type="ChEBI" id="CHEBI:57540"/>
        <dbReference type="ChEBI" id="CHEBI:191398"/>
    </reaction>
    <physiologicalReaction direction="left-to-right" evidence="23">
        <dbReference type="Rhea" id="RHEA:72072"/>
    </physiologicalReaction>
</comment>
<evidence type="ECO:0000256" key="14">
    <source>
        <dbReference type="ARBA" id="ARBA00022859"/>
    </source>
</evidence>
<dbReference type="Proteomes" id="UP000095287">
    <property type="component" value="Unplaced"/>
</dbReference>
<dbReference type="InterPro" id="IPR036616">
    <property type="entry name" value="Poly(ADP-ribose)pol_reg_dom_sf"/>
</dbReference>
<accession>A0A1I8AK03</accession>
<keyword evidence="13" id="KW-0013">ADP-ribosylation</keyword>
<evidence type="ECO:0000256" key="16">
    <source>
        <dbReference type="ARBA" id="ARBA00023027"/>
    </source>
</evidence>
<keyword evidence="5" id="KW-0963">Cytoplasm</keyword>
<evidence type="ECO:0000256" key="5">
    <source>
        <dbReference type="ARBA" id="ARBA00022490"/>
    </source>
</evidence>
<keyword evidence="7" id="KW-0021">Allosteric enzyme</keyword>
<comment type="catalytic activity">
    <reaction evidence="20">
        <text>L-glutamyl-[protein] + NAD(+) = 5-O-(ADP-D-ribosyl)-L-glutamyl-[protein] + nicotinamide</text>
        <dbReference type="Rhea" id="RHEA:58224"/>
        <dbReference type="Rhea" id="RHEA-COMP:10208"/>
        <dbReference type="Rhea" id="RHEA-COMP:15089"/>
        <dbReference type="ChEBI" id="CHEBI:17154"/>
        <dbReference type="ChEBI" id="CHEBI:29973"/>
        <dbReference type="ChEBI" id="CHEBI:57540"/>
        <dbReference type="ChEBI" id="CHEBI:142540"/>
    </reaction>
    <physiologicalReaction direction="left-to-right" evidence="20">
        <dbReference type="Rhea" id="RHEA:58225"/>
    </physiologicalReaction>
</comment>
<feature type="domain" description="PARP catalytic" evidence="27">
    <location>
        <begin position="112"/>
        <end position="363"/>
    </location>
</feature>
<dbReference type="Pfam" id="PF00644">
    <property type="entry name" value="PARP"/>
    <property type="match status" value="1"/>
</dbReference>
<evidence type="ECO:0000259" key="27">
    <source>
        <dbReference type="PROSITE" id="PS51059"/>
    </source>
</evidence>
<comment type="catalytic activity">
    <reaction evidence="24">
        <text>L-tyrosyl-[protein] + NAD(+) = O-(ADP-D-ribosyl)-L-tyrosyl-[protein] + nicotinamide + H(+)</text>
        <dbReference type="Rhea" id="RHEA:58236"/>
        <dbReference type="Rhea" id="RHEA-COMP:10136"/>
        <dbReference type="Rhea" id="RHEA-COMP:15092"/>
        <dbReference type="ChEBI" id="CHEBI:15378"/>
        <dbReference type="ChEBI" id="CHEBI:17154"/>
        <dbReference type="ChEBI" id="CHEBI:46858"/>
        <dbReference type="ChEBI" id="CHEBI:57540"/>
        <dbReference type="ChEBI" id="CHEBI:142557"/>
    </reaction>
    <physiologicalReaction direction="left-to-right" evidence="24">
        <dbReference type="Rhea" id="RHEA:58237"/>
    </physiologicalReaction>
</comment>
<organism evidence="29 30">
    <name type="scientific">Steinernema glaseri</name>
    <dbReference type="NCBI Taxonomy" id="37863"/>
    <lineage>
        <taxon>Eukaryota</taxon>
        <taxon>Metazoa</taxon>
        <taxon>Ecdysozoa</taxon>
        <taxon>Nematoda</taxon>
        <taxon>Chromadorea</taxon>
        <taxon>Rhabditida</taxon>
        <taxon>Tylenchina</taxon>
        <taxon>Panagrolaimomorpha</taxon>
        <taxon>Strongyloidoidea</taxon>
        <taxon>Steinernematidae</taxon>
        <taxon>Steinernema</taxon>
    </lineage>
</organism>
<dbReference type="InterPro" id="IPR004102">
    <property type="entry name" value="Poly(ADP-ribose)pol_reg_dom"/>
</dbReference>
<keyword evidence="18" id="KW-0804">Transcription</keyword>
<evidence type="ECO:0000256" key="8">
    <source>
        <dbReference type="ARBA" id="ARBA00022588"/>
    </source>
</evidence>
<evidence type="ECO:0000256" key="23">
    <source>
        <dbReference type="ARBA" id="ARBA00048241"/>
    </source>
</evidence>
<dbReference type="GO" id="GO:1990404">
    <property type="term" value="F:NAD+-protein mono-ADP-ribosyltransferase activity"/>
    <property type="evidence" value="ECO:0007669"/>
    <property type="project" value="TreeGrafter"/>
</dbReference>
<evidence type="ECO:0000256" key="9">
    <source>
        <dbReference type="ARBA" id="ARBA00022676"/>
    </source>
</evidence>
<dbReference type="Gene3D" id="1.20.142.10">
    <property type="entry name" value="Poly(ADP-ribose) polymerase, regulatory domain"/>
    <property type="match status" value="1"/>
</dbReference>
<keyword evidence="8" id="KW-0399">Innate immunity</keyword>
<feature type="domain" description="PARP alpha-helical" evidence="28">
    <location>
        <begin position="1"/>
        <end position="104"/>
    </location>
</feature>
<keyword evidence="15" id="KW-0805">Transcription regulation</keyword>
<evidence type="ECO:0000256" key="18">
    <source>
        <dbReference type="ARBA" id="ARBA00023163"/>
    </source>
</evidence>
<evidence type="ECO:0000256" key="26">
    <source>
        <dbReference type="RuleBase" id="RU362114"/>
    </source>
</evidence>
<evidence type="ECO:0000256" key="17">
    <source>
        <dbReference type="ARBA" id="ARBA00023125"/>
    </source>
</evidence>
<comment type="catalytic activity">
    <reaction evidence="25">
        <text>L-seryl-[protein] + NAD(+) = O-(ADP-D-ribosyl)-L-seryl-[protein] + nicotinamide + H(+)</text>
        <dbReference type="Rhea" id="RHEA:58232"/>
        <dbReference type="Rhea" id="RHEA-COMP:9863"/>
        <dbReference type="Rhea" id="RHEA-COMP:15091"/>
        <dbReference type="ChEBI" id="CHEBI:15378"/>
        <dbReference type="ChEBI" id="CHEBI:17154"/>
        <dbReference type="ChEBI" id="CHEBI:29999"/>
        <dbReference type="ChEBI" id="CHEBI:57540"/>
        <dbReference type="ChEBI" id="CHEBI:142556"/>
    </reaction>
    <physiologicalReaction direction="left-to-right" evidence="25">
        <dbReference type="Rhea" id="RHEA:58233"/>
    </physiologicalReaction>
</comment>
<keyword evidence="29" id="KW-1185">Reference proteome</keyword>
<dbReference type="GO" id="GO:0006302">
    <property type="term" value="P:double-strand break repair"/>
    <property type="evidence" value="ECO:0007669"/>
    <property type="project" value="TreeGrafter"/>
</dbReference>
<keyword evidence="12" id="KW-0677">Repeat</keyword>
<keyword evidence="19" id="KW-0539">Nucleus</keyword>
<evidence type="ECO:0000256" key="10">
    <source>
        <dbReference type="ARBA" id="ARBA00022679"/>
    </source>
</evidence>
<keyword evidence="11" id="KW-0548">Nucleotidyltransferase</keyword>
<evidence type="ECO:0000256" key="21">
    <source>
        <dbReference type="ARBA" id="ARBA00024164"/>
    </source>
</evidence>
<comment type="catalytic activity">
    <reaction evidence="22">
        <text>NAD(+) + (ADP-D-ribosyl)n-acceptor = nicotinamide + (ADP-D-ribosyl)n+1-acceptor + H(+).</text>
        <dbReference type="EC" id="2.4.2.30"/>
    </reaction>
</comment>
<reference evidence="30" key="1">
    <citation type="submission" date="2016-11" db="UniProtKB">
        <authorList>
            <consortium name="WormBaseParasite"/>
        </authorList>
    </citation>
    <scope>IDENTIFICATION</scope>
</reference>
<evidence type="ECO:0000256" key="6">
    <source>
        <dbReference type="ARBA" id="ARBA00022499"/>
    </source>
</evidence>
<keyword evidence="9 26" id="KW-0328">Glycosyltransferase</keyword>
<sequence>MEDCMRAMKIDMKKLPLGKLSRNQILSARGVLSSLQHYFNLQSRKMEILNPNIILDASNRFYTLIPHDTGLEAVAKLDNEAIIKEKAELLEDLLEIELAYTIIKKEENDELDPIDQSYAKLNTKMDVLDKNTPEFRQVLKYVNNTHGSTHNSYTLDIKDVYKVEREGERERYDSSLHNKKLLWHGSRLTNYVGILSQGLRIAPPEAPMTGYMFGKGVYFADMVSKSANYCYAHDKEGLLLLCEVALGNEQEERNANMITKLNPGKHSCKGLGQTYPDPKSDMIAKLNRGKHSCKGLGLTYPDPKSDVITEAGVVIPCGKPVTAKHDLRAPRSLLYNEYIVYNVNQINIKYLVRAKFNPSVNLL</sequence>
<evidence type="ECO:0000256" key="3">
    <source>
        <dbReference type="ARBA" id="ARBA00004604"/>
    </source>
</evidence>
<evidence type="ECO:0000256" key="20">
    <source>
        <dbReference type="ARBA" id="ARBA00024159"/>
    </source>
</evidence>
<name>A0A1I8AK03_9BILA</name>
<dbReference type="SUPFAM" id="SSF47587">
    <property type="entry name" value="Domain of poly(ADP-ribose) polymerase"/>
    <property type="match status" value="1"/>
</dbReference>
<keyword evidence="10 26" id="KW-0808">Transferase</keyword>
<protein>
    <recommendedName>
        <fullName evidence="26">Poly [ADP-ribose] polymerase</fullName>
        <shortName evidence="26">PARP</shortName>
        <ecNumber evidence="26">2.4.2.-</ecNumber>
    </recommendedName>
</protein>
<keyword evidence="16 26" id="KW-0520">NAD</keyword>
<dbReference type="InterPro" id="IPR012317">
    <property type="entry name" value="Poly(ADP-ribose)pol_cat_dom"/>
</dbReference>
<comment type="subcellular location">
    <subcellularLocation>
        <location evidence="1">Chromosome</location>
    </subcellularLocation>
    <subcellularLocation>
        <location evidence="2">Cytoplasm</location>
        <location evidence="2">Cytosol</location>
    </subcellularLocation>
    <subcellularLocation>
        <location evidence="3">Nucleus</location>
        <location evidence="3">Nucleolus</location>
    </subcellularLocation>
</comment>
<evidence type="ECO:0000256" key="1">
    <source>
        <dbReference type="ARBA" id="ARBA00004286"/>
    </source>
</evidence>
<dbReference type="GO" id="GO:0005730">
    <property type="term" value="C:nucleolus"/>
    <property type="evidence" value="ECO:0007669"/>
    <property type="project" value="TreeGrafter"/>
</dbReference>
<dbReference type="CDD" id="cd01437">
    <property type="entry name" value="parp_like"/>
    <property type="match status" value="1"/>
</dbReference>
<dbReference type="EC" id="2.4.2.-" evidence="26"/>
<evidence type="ECO:0000256" key="2">
    <source>
        <dbReference type="ARBA" id="ARBA00004514"/>
    </source>
</evidence>
<dbReference type="PROSITE" id="PS51060">
    <property type="entry name" value="PARP_ALPHA_HD"/>
    <property type="match status" value="1"/>
</dbReference>
<dbReference type="WBParaSite" id="L893_g6527.t1">
    <property type="protein sequence ID" value="L893_g6527.t1"/>
    <property type="gene ID" value="L893_g6527"/>
</dbReference>
<evidence type="ECO:0000256" key="12">
    <source>
        <dbReference type="ARBA" id="ARBA00022737"/>
    </source>
</evidence>
<dbReference type="AlphaFoldDB" id="A0A1I8AK03"/>
<keyword evidence="14" id="KW-0391">Immunity</keyword>
<evidence type="ECO:0000313" key="29">
    <source>
        <dbReference type="Proteomes" id="UP000095287"/>
    </source>
</evidence>
<comment type="catalytic activity">
    <reaction evidence="21">
        <text>L-aspartyl-[protein] + NAD(+) = 4-O-(ADP-D-ribosyl)-L-aspartyl-[protein] + nicotinamide</text>
        <dbReference type="Rhea" id="RHEA:54424"/>
        <dbReference type="Rhea" id="RHEA-COMP:9867"/>
        <dbReference type="Rhea" id="RHEA-COMP:13832"/>
        <dbReference type="ChEBI" id="CHEBI:17154"/>
        <dbReference type="ChEBI" id="CHEBI:29961"/>
        <dbReference type="ChEBI" id="CHEBI:57540"/>
        <dbReference type="ChEBI" id="CHEBI:138102"/>
    </reaction>
    <physiologicalReaction direction="left-to-right" evidence="21">
        <dbReference type="Rhea" id="RHEA:54425"/>
    </physiologicalReaction>
</comment>
<evidence type="ECO:0000256" key="25">
    <source>
        <dbReference type="ARBA" id="ARBA00048575"/>
    </source>
</evidence>
<keyword evidence="4" id="KW-0158">Chromosome</keyword>
<dbReference type="PANTHER" id="PTHR10459">
    <property type="entry name" value="DNA LIGASE"/>
    <property type="match status" value="1"/>
</dbReference>
<dbReference type="GO" id="GO:0003950">
    <property type="term" value="F:NAD+ poly-ADP-ribosyltransferase activity"/>
    <property type="evidence" value="ECO:0007669"/>
    <property type="project" value="UniProtKB-UniRule"/>
</dbReference>
<evidence type="ECO:0000259" key="28">
    <source>
        <dbReference type="PROSITE" id="PS51060"/>
    </source>
</evidence>
<dbReference type="Pfam" id="PF02877">
    <property type="entry name" value="PARP_reg"/>
    <property type="match status" value="1"/>
</dbReference>
<evidence type="ECO:0000256" key="11">
    <source>
        <dbReference type="ARBA" id="ARBA00022695"/>
    </source>
</evidence>
<evidence type="ECO:0000256" key="24">
    <source>
        <dbReference type="ARBA" id="ARBA00048339"/>
    </source>
</evidence>
<dbReference type="SUPFAM" id="SSF56399">
    <property type="entry name" value="ADP-ribosylation"/>
    <property type="match status" value="2"/>
</dbReference>